<evidence type="ECO:0000313" key="4">
    <source>
        <dbReference type="EMBL" id="EYE99723.1"/>
    </source>
</evidence>
<name>A0A017SRX3_ASPRC</name>
<evidence type="ECO:0000256" key="3">
    <source>
        <dbReference type="SAM" id="SignalP"/>
    </source>
</evidence>
<proteinExistence type="predicted"/>
<keyword evidence="2" id="KW-0472">Membrane</keyword>
<evidence type="ECO:0000313" key="5">
    <source>
        <dbReference type="Proteomes" id="UP000019804"/>
    </source>
</evidence>
<feature type="chain" id="PRO_5001499825" evidence="3">
    <location>
        <begin position="33"/>
        <end position="418"/>
    </location>
</feature>
<organism evidence="4 5">
    <name type="scientific">Aspergillus ruber (strain CBS 135680)</name>
    <dbReference type="NCBI Taxonomy" id="1388766"/>
    <lineage>
        <taxon>Eukaryota</taxon>
        <taxon>Fungi</taxon>
        <taxon>Dikarya</taxon>
        <taxon>Ascomycota</taxon>
        <taxon>Pezizomycotina</taxon>
        <taxon>Eurotiomycetes</taxon>
        <taxon>Eurotiomycetidae</taxon>
        <taxon>Eurotiales</taxon>
        <taxon>Aspergillaceae</taxon>
        <taxon>Aspergillus</taxon>
        <taxon>Aspergillus subgen. Aspergillus</taxon>
    </lineage>
</organism>
<reference evidence="5" key="1">
    <citation type="journal article" date="2014" name="Nat. Commun.">
        <title>Genomic adaptations of the halophilic Dead Sea filamentous fungus Eurotium rubrum.</title>
        <authorList>
            <person name="Kis-Papo T."/>
            <person name="Weig A.R."/>
            <person name="Riley R."/>
            <person name="Persoh D."/>
            <person name="Salamov A."/>
            <person name="Sun H."/>
            <person name="Lipzen A."/>
            <person name="Wasser S.P."/>
            <person name="Rambold G."/>
            <person name="Grigoriev I.V."/>
            <person name="Nevo E."/>
        </authorList>
    </citation>
    <scope>NUCLEOTIDE SEQUENCE [LARGE SCALE GENOMIC DNA]</scope>
    <source>
        <strain evidence="5">CBS 135680</strain>
    </source>
</reference>
<accession>A0A017SRX3</accession>
<feature type="signal peptide" evidence="3">
    <location>
        <begin position="1"/>
        <end position="32"/>
    </location>
</feature>
<evidence type="ECO:0000256" key="2">
    <source>
        <dbReference type="SAM" id="Phobius"/>
    </source>
</evidence>
<dbReference type="Proteomes" id="UP000019804">
    <property type="component" value="Unassembled WGS sequence"/>
</dbReference>
<sequence length="418" mass="45776">MLGFLGRGPRPTIQLALAILLVFSQLTSVAFGLRTTEGSPCASVCNRYSTNTTSSEIVCLDRQYNSTLKGTHFQECVDCQLRSDFFDTISGESDVTWGLLWFVLVYADQYDCLDNLRYAFTSCLYGYPHQVANISSPCVVSCSSLEPALDQNIQNPSAYGFFEWCGSSAFADVVVTQCHECYNLTTNQIYLGNFIEAIRYNCHFRTSAGEAFPINSSEIFTQNPLPEHTASLTDPPKDDSGVNLPLVIAVPIVGFIVLVCAFSVCCFFCIRHRRKKSKAREEREFHEQWNTMALASPGPGAWGQYPAQAPVMSPAVWGYGGYGYEPGVAYSDNNVNSGQGQGVGFAKSGFDTIQPAVAVTSTPTPDLSEQEQQQQQQQQQPQQPQQPTGNGNEGQAQAHAQTYFPPPPSAQTQPPHGS</sequence>
<dbReference type="GeneID" id="63698702"/>
<dbReference type="AlphaFoldDB" id="A0A017SRX3"/>
<feature type="region of interest" description="Disordered" evidence="1">
    <location>
        <begin position="360"/>
        <end position="418"/>
    </location>
</feature>
<evidence type="ECO:0000256" key="1">
    <source>
        <dbReference type="SAM" id="MobiDB-lite"/>
    </source>
</evidence>
<dbReference type="EMBL" id="KK088411">
    <property type="protein sequence ID" value="EYE99723.1"/>
    <property type="molecule type" value="Genomic_DNA"/>
</dbReference>
<gene>
    <name evidence="4" type="ORF">EURHEDRAFT_446184</name>
</gene>
<dbReference type="RefSeq" id="XP_040643411.1">
    <property type="nucleotide sequence ID" value="XM_040783578.1"/>
</dbReference>
<protein>
    <submittedName>
        <fullName evidence="4">Uncharacterized protein</fullName>
    </submittedName>
</protein>
<keyword evidence="2" id="KW-1133">Transmembrane helix</keyword>
<dbReference type="HOGENOM" id="CLU_051536_1_0_1"/>
<feature type="compositionally biased region" description="Low complexity" evidence="1">
    <location>
        <begin position="370"/>
        <end position="387"/>
    </location>
</feature>
<keyword evidence="3" id="KW-0732">Signal</keyword>
<keyword evidence="5" id="KW-1185">Reference proteome</keyword>
<keyword evidence="2" id="KW-0812">Transmembrane</keyword>
<feature type="compositionally biased region" description="Polar residues" evidence="1">
    <location>
        <begin position="388"/>
        <end position="400"/>
    </location>
</feature>
<dbReference type="OrthoDB" id="5426678at2759"/>
<feature type="transmembrane region" description="Helical" evidence="2">
    <location>
        <begin position="246"/>
        <end position="270"/>
    </location>
</feature>